<dbReference type="InterPro" id="IPR018541">
    <property type="entry name" value="Ftsk_gamma"/>
</dbReference>
<dbReference type="InterPro" id="IPR041027">
    <property type="entry name" value="FtsK_alpha"/>
</dbReference>
<keyword evidence="8" id="KW-0159">Chromosome partition</keyword>
<comment type="subunit">
    <text evidence="15">Homohexamer. Forms a ring that surrounds DNA.</text>
</comment>
<evidence type="ECO:0000256" key="5">
    <source>
        <dbReference type="ARBA" id="ARBA00022618"/>
    </source>
</evidence>
<feature type="binding site" evidence="16">
    <location>
        <begin position="541"/>
        <end position="548"/>
    </location>
    <ligand>
        <name>ATP</name>
        <dbReference type="ChEBI" id="CHEBI:30616"/>
    </ligand>
</feature>
<keyword evidence="6 18" id="KW-0812">Transmembrane</keyword>
<evidence type="ECO:0000256" key="3">
    <source>
        <dbReference type="ARBA" id="ARBA00020887"/>
    </source>
</evidence>
<dbReference type="InterPro" id="IPR027417">
    <property type="entry name" value="P-loop_NTPase"/>
</dbReference>
<feature type="transmembrane region" description="Helical" evidence="18">
    <location>
        <begin position="69"/>
        <end position="93"/>
    </location>
</feature>
<dbReference type="GO" id="GO:0051301">
    <property type="term" value="P:cell division"/>
    <property type="evidence" value="ECO:0007669"/>
    <property type="project" value="UniProtKB-KW"/>
</dbReference>
<dbReference type="SUPFAM" id="SSF52540">
    <property type="entry name" value="P-loop containing nucleoside triphosphate hydrolases"/>
    <property type="match status" value="1"/>
</dbReference>
<evidence type="ECO:0000256" key="4">
    <source>
        <dbReference type="ARBA" id="ARBA00022475"/>
    </source>
</evidence>
<evidence type="ECO:0000256" key="15">
    <source>
        <dbReference type="ARBA" id="ARBA00025923"/>
    </source>
</evidence>
<feature type="transmembrane region" description="Helical" evidence="18">
    <location>
        <begin position="21"/>
        <end position="43"/>
    </location>
</feature>
<dbReference type="Gene3D" id="1.10.10.10">
    <property type="entry name" value="Winged helix-like DNA-binding domain superfamily/Winged helix DNA-binding domain"/>
    <property type="match status" value="1"/>
</dbReference>
<evidence type="ECO:0000256" key="6">
    <source>
        <dbReference type="ARBA" id="ARBA00022692"/>
    </source>
</evidence>
<evidence type="ECO:0000256" key="14">
    <source>
        <dbReference type="ARBA" id="ARBA00024784"/>
    </source>
</evidence>
<accession>A0A0T7GZF2</accession>
<evidence type="ECO:0000256" key="1">
    <source>
        <dbReference type="ARBA" id="ARBA00004651"/>
    </source>
</evidence>
<evidence type="ECO:0000256" key="16">
    <source>
        <dbReference type="PROSITE-ProRule" id="PRU00289"/>
    </source>
</evidence>
<keyword evidence="4" id="KW-1003">Cell membrane</keyword>
<keyword evidence="11" id="KW-0238">DNA-binding</keyword>
<dbReference type="InterPro" id="IPR050206">
    <property type="entry name" value="FtsK/SpoIIIE/SftA"/>
</dbReference>
<dbReference type="Pfam" id="PF13491">
    <property type="entry name" value="FtsK_4TM"/>
    <property type="match status" value="1"/>
</dbReference>
<dbReference type="GO" id="GO:0005886">
    <property type="term" value="C:plasma membrane"/>
    <property type="evidence" value="ECO:0007669"/>
    <property type="project" value="UniProtKB-SubCell"/>
</dbReference>
<feature type="transmembrane region" description="Helical" evidence="18">
    <location>
        <begin position="217"/>
        <end position="237"/>
    </location>
</feature>
<dbReference type="Pfam" id="PF09397">
    <property type="entry name" value="FtsK_gamma"/>
    <property type="match status" value="1"/>
</dbReference>
<feature type="transmembrane region" description="Helical" evidence="18">
    <location>
        <begin position="105"/>
        <end position="128"/>
    </location>
</feature>
<comment type="similarity">
    <text evidence="2">Belongs to the FtsK/SpoIIIE/SftA family.</text>
</comment>
<dbReference type="InterPro" id="IPR036390">
    <property type="entry name" value="WH_DNA-bd_sf"/>
</dbReference>
<evidence type="ECO:0000259" key="19">
    <source>
        <dbReference type="PROSITE" id="PS50901"/>
    </source>
</evidence>
<keyword evidence="10 18" id="KW-1133">Transmembrane helix</keyword>
<dbReference type="InterPro" id="IPR002543">
    <property type="entry name" value="FtsK_dom"/>
</dbReference>
<dbReference type="InterPro" id="IPR025199">
    <property type="entry name" value="FtsK_4TM"/>
</dbReference>
<feature type="domain" description="FtsK" evidence="19">
    <location>
        <begin position="524"/>
        <end position="743"/>
    </location>
</feature>
<keyword evidence="7 16" id="KW-0547">Nucleotide-binding</keyword>
<evidence type="ECO:0000313" key="21">
    <source>
        <dbReference type="Proteomes" id="UP000039660"/>
    </source>
</evidence>
<evidence type="ECO:0000256" key="2">
    <source>
        <dbReference type="ARBA" id="ARBA00006474"/>
    </source>
</evidence>
<name>A0A0T7GZF2_NEOGA</name>
<dbReference type="CDD" id="cd01127">
    <property type="entry name" value="TrwB_TraG_TraD_VirD4"/>
    <property type="match status" value="1"/>
</dbReference>
<dbReference type="GO" id="GO:0007059">
    <property type="term" value="P:chromosome segregation"/>
    <property type="evidence" value="ECO:0007669"/>
    <property type="project" value="UniProtKB-KW"/>
</dbReference>
<evidence type="ECO:0000256" key="8">
    <source>
        <dbReference type="ARBA" id="ARBA00022829"/>
    </source>
</evidence>
<evidence type="ECO:0000256" key="7">
    <source>
        <dbReference type="ARBA" id="ARBA00022741"/>
    </source>
</evidence>
<evidence type="ECO:0000313" key="20">
    <source>
        <dbReference type="EMBL" id="CDZ52593.1"/>
    </source>
</evidence>
<comment type="subcellular location">
    <subcellularLocation>
        <location evidence="1">Cell membrane</location>
        <topology evidence="1">Multi-pass membrane protein</topology>
    </subcellularLocation>
</comment>
<dbReference type="PROSITE" id="PS50901">
    <property type="entry name" value="FTSK"/>
    <property type="match status" value="1"/>
</dbReference>
<keyword evidence="9 16" id="KW-0067">ATP-binding</keyword>
<dbReference type="GO" id="GO:0003677">
    <property type="term" value="F:DNA binding"/>
    <property type="evidence" value="ECO:0007669"/>
    <property type="project" value="UniProtKB-KW"/>
</dbReference>
<dbReference type="Gene3D" id="3.30.980.40">
    <property type="match status" value="1"/>
</dbReference>
<evidence type="ECO:0000256" key="17">
    <source>
        <dbReference type="SAM" id="MobiDB-lite"/>
    </source>
</evidence>
<reference evidence="20 21" key="1">
    <citation type="submission" date="2014-08" db="EMBL/GenBank/DDBJ databases">
        <authorList>
            <person name="Chen Y.-H."/>
        </authorList>
    </citation>
    <scope>NUCLEOTIDE SEQUENCE [LARGE SCALE GENOMIC DNA]</scope>
</reference>
<dbReference type="PANTHER" id="PTHR22683:SF41">
    <property type="entry name" value="DNA TRANSLOCASE FTSK"/>
    <property type="match status" value="1"/>
</dbReference>
<keyword evidence="12 18" id="KW-0472">Membrane</keyword>
<dbReference type="EMBL" id="CCRK01000013">
    <property type="protein sequence ID" value="CDZ52593.1"/>
    <property type="molecule type" value="Genomic_DNA"/>
</dbReference>
<organism evidence="20 21">
    <name type="scientific">Neorhizobium galegae bv. officinalis</name>
    <dbReference type="NCBI Taxonomy" id="323656"/>
    <lineage>
        <taxon>Bacteria</taxon>
        <taxon>Pseudomonadati</taxon>
        <taxon>Pseudomonadota</taxon>
        <taxon>Alphaproteobacteria</taxon>
        <taxon>Hyphomicrobiales</taxon>
        <taxon>Rhizobiaceae</taxon>
        <taxon>Rhizobium/Agrobacterium group</taxon>
        <taxon>Neorhizobium</taxon>
    </lineage>
</organism>
<dbReference type="InterPro" id="IPR036388">
    <property type="entry name" value="WH-like_DNA-bd_sf"/>
</dbReference>
<dbReference type="PANTHER" id="PTHR22683">
    <property type="entry name" value="SPORULATION PROTEIN RELATED"/>
    <property type="match status" value="1"/>
</dbReference>
<dbReference type="SMART" id="SM00382">
    <property type="entry name" value="AAA"/>
    <property type="match status" value="1"/>
</dbReference>
<feature type="region of interest" description="Disordered" evidence="17">
    <location>
        <begin position="273"/>
        <end position="316"/>
    </location>
</feature>
<evidence type="ECO:0000256" key="18">
    <source>
        <dbReference type="SAM" id="Phobius"/>
    </source>
</evidence>
<evidence type="ECO:0000256" key="13">
    <source>
        <dbReference type="ARBA" id="ARBA00023306"/>
    </source>
</evidence>
<keyword evidence="13" id="KW-0131">Cell cycle</keyword>
<sequence length="891" mass="96339">MANRSTRLVLTAFVWRQALALAGFGIFFALALAVAALATWNVADPSFSYATDNAPTNILGFPGAAFADLMMQFLGLASLVALLPVLAFALALIAGRKYDRVPARLAAWGGGTLLASATLGCFPAPLTWPIPNGIGGVIGDMILRFPALFVGAYPTGTVAMVLGCLFIMPCAWLMLFASGLVGEAFEEDAEDDDQPVAAAKTRSKREEVEEEDDEDRFAGFLAFGAIAHYWYIAQARLRRLAGIKPRSRMDFDQPYDFNEDEFGTLNEPVRARAASVAPGRRMEPTLDGPAERATSPRRVVAAPPISRHDEDDDYDPPFDLDDMPPRPAGILADDDEDDDAPFVASRAPQTVNGVRVQQRVAPSAAPPKPSARVAREAQGSFIAPDGFQLPSVHLLNEPKAVARDASLSADALEQNARLLEGVLEDFGVKGEIIHVRPGPVVTLYELEPAPGIKSSRVIGLADDIARSMSAIAARVAVVPGRNAIGIELPNRTRETVYLREMIGSKDFEGSKAKLAMALGKTIGGEPVVADLAKMPHLLVAGTTGSGKSVAINTMILSLLYRYTPEKCRLIMIDPKMLELSVYDGIPHLLSPVVTDPKKAVVALKWTVREMEERYKKMSKIGVRNIDGFNSRVEQALEKGEVLTRTVQTGFDRHTGEAMYETEEFDLQPIPYIVVIIDEMADLMMVAGKDIEGAVQRLAQMARAAGIHVIMATQRPSVDVITGTIKANFPTRISFQVTSKIDSRTILGEQGAEQLLGMGDMLYMAGGGRIQRVHGPFVSDTEVEDIVAYLKTQGHPQYLDAITADDDEDGEGSGPAGMSNLAESDDPYDQAVAIVLRDGKASTSYVQRRLGIGYNRAASLIERMEQEGLIGPANHSGKREILVPTEGDILER</sequence>
<dbReference type="SUPFAM" id="SSF46785">
    <property type="entry name" value="Winged helix' DNA-binding domain"/>
    <property type="match status" value="1"/>
</dbReference>
<dbReference type="GO" id="GO:0005524">
    <property type="term" value="F:ATP binding"/>
    <property type="evidence" value="ECO:0007669"/>
    <property type="project" value="UniProtKB-UniRule"/>
</dbReference>
<dbReference type="SMART" id="SM00843">
    <property type="entry name" value="Ftsk_gamma"/>
    <property type="match status" value="1"/>
</dbReference>
<keyword evidence="5" id="KW-0132">Cell division</keyword>
<proteinExistence type="inferred from homology"/>
<evidence type="ECO:0000256" key="12">
    <source>
        <dbReference type="ARBA" id="ARBA00023136"/>
    </source>
</evidence>
<dbReference type="Pfam" id="PF01580">
    <property type="entry name" value="FtsK_SpoIIIE"/>
    <property type="match status" value="1"/>
</dbReference>
<dbReference type="Proteomes" id="UP000039660">
    <property type="component" value="Unassembled WGS sequence"/>
</dbReference>
<evidence type="ECO:0000256" key="10">
    <source>
        <dbReference type="ARBA" id="ARBA00022989"/>
    </source>
</evidence>
<evidence type="ECO:0000256" key="11">
    <source>
        <dbReference type="ARBA" id="ARBA00023125"/>
    </source>
</evidence>
<feature type="region of interest" description="Disordered" evidence="17">
    <location>
        <begin position="191"/>
        <end position="211"/>
    </location>
</feature>
<gene>
    <name evidence="20" type="ORF">NGAL_HAMBI1189_45490</name>
</gene>
<evidence type="ECO:0000256" key="9">
    <source>
        <dbReference type="ARBA" id="ARBA00022840"/>
    </source>
</evidence>
<dbReference type="AlphaFoldDB" id="A0A0T7GZF2"/>
<dbReference type="Pfam" id="PF17854">
    <property type="entry name" value="FtsK_alpha"/>
    <property type="match status" value="1"/>
</dbReference>
<dbReference type="InterPro" id="IPR003593">
    <property type="entry name" value="AAA+_ATPase"/>
</dbReference>
<dbReference type="Gene3D" id="3.40.50.300">
    <property type="entry name" value="P-loop containing nucleotide triphosphate hydrolases"/>
    <property type="match status" value="1"/>
</dbReference>
<comment type="function">
    <text evidence="14">Essential cell division protein that coordinates cell division and chromosome segregation. The N-terminus is involved in assembly of the cell-division machinery. The C-terminus functions as a DNA motor that moves dsDNA in an ATP-dependent manner towards the dif recombination site, which is located within the replication terminus region. Translocation stops specifically at Xer-dif sites, where FtsK interacts with the Xer recombinase, allowing activation of chromosome unlinking by recombination. FtsK orienting polar sequences (KOPS) guide the direction of DNA translocation. FtsK can remove proteins from DNA as it translocates, but translocation stops specifically at XerCD-dif site, thereby preventing removal of XerC and XerD from dif.</text>
</comment>
<feature type="region of interest" description="Disordered" evidence="17">
    <location>
        <begin position="802"/>
        <end position="822"/>
    </location>
</feature>
<protein>
    <recommendedName>
        <fullName evidence="3">DNA translocase FtsK</fullName>
    </recommendedName>
</protein>